<gene>
    <name evidence="3" type="ORF">C7435_0318</name>
</gene>
<dbReference type="AlphaFoldDB" id="A0A495DLS8"/>
<keyword evidence="2" id="KW-1133">Transmembrane helix</keyword>
<dbReference type="Gene3D" id="2.160.20.80">
    <property type="entry name" value="E3 ubiquitin-protein ligase SopA"/>
    <property type="match status" value="1"/>
</dbReference>
<evidence type="ECO:0000313" key="4">
    <source>
        <dbReference type="Proteomes" id="UP000273675"/>
    </source>
</evidence>
<feature type="transmembrane region" description="Helical" evidence="2">
    <location>
        <begin position="653"/>
        <end position="675"/>
    </location>
</feature>
<accession>A0A495DLS8</accession>
<feature type="region of interest" description="Disordered" evidence="1">
    <location>
        <begin position="178"/>
        <end position="211"/>
    </location>
</feature>
<reference evidence="3 4" key="1">
    <citation type="submission" date="2018-10" db="EMBL/GenBank/DDBJ databases">
        <title>Genomic Encyclopedia of Type Strains, Phase IV (KMG-IV): sequencing the most valuable type-strain genomes for metagenomic binning, comparative biology and taxonomic classification.</title>
        <authorList>
            <person name="Goeker M."/>
        </authorList>
    </citation>
    <scope>NUCLEOTIDE SEQUENCE [LARGE SCALE GENOMIC DNA]</scope>
    <source>
        <strain evidence="3 4">DSM 4734</strain>
    </source>
</reference>
<proteinExistence type="predicted"/>
<organism evidence="3 4">
    <name type="scientific">Maricaulis maris</name>
    <dbReference type="NCBI Taxonomy" id="74318"/>
    <lineage>
        <taxon>Bacteria</taxon>
        <taxon>Pseudomonadati</taxon>
        <taxon>Pseudomonadota</taxon>
        <taxon>Alphaproteobacteria</taxon>
        <taxon>Maricaulales</taxon>
        <taxon>Maricaulaceae</taxon>
        <taxon>Maricaulis</taxon>
    </lineage>
</organism>
<dbReference type="Pfam" id="PF13576">
    <property type="entry name" value="Pentapeptide_3"/>
    <property type="match status" value="2"/>
</dbReference>
<dbReference type="InterPro" id="IPR001646">
    <property type="entry name" value="5peptide_repeat"/>
</dbReference>
<sequence>MLTKEERQAAIKAADEEWWKGWWAADYSWEGLGRLDEDGDPVHPWIGWSVQEDTEAKTKTLIEASHATASARPASLQDYFRWDAASRHWRGDKRLIADGALIETPNQPRFHILHLPERWKDGSESWKIDPAHPLWTALTDELERLFSHTKSCDIHTDGFEKGSLKGADHRAQLTGAHLRALPRPPSQPEHPDTDRARSTNSDAPGANSQAAQPGAYNLTAHHTRWLEHLHLGNARFDSPANFSQAQFSGGDASFQQAQFSGGYANFGKAQFSGGYAGFENAQFSGGYAYFNQAQFSGGDADFNEAQFSGGDADFTEAQFSGGYANFQQAQFSGGYAIFREAQFSGGNTYFWDAQFSSGNAIFSEAQFSGGDANFKEAQFSGGDAYFEKAQFSGGDASFNQAQFSGGNANFDKISAKHECRFIEAQFEKATYFRDCTFEGGVRYGDAFQFGLRDTAVRSGARFCAELSFRGSTFHALADFARCRFPEQAEHRNGALEGARFHETVDFKGVEHLPFSAFQGAIFDQGVLIGSNHPKNADFHRARDETEAAVRRDAAICTDPSYDANKDGDRDRRGRDARFAALEKGCLVLKHAMARGSDRQREQAFHRMELKARERRPVYWIKQKPETQISIFSNLASRFYGLVADYGASSSRPLLALLATAIIFFLLYTMIALGLLSQDTNQLWPDPDPALNRASLAALELALTNMLGPLKFALTDSQPFAAMTADAPGTRLLLGLLSAGQSLISLILLFLSALALRRKFQIN</sequence>
<dbReference type="RefSeq" id="WP_170150304.1">
    <property type="nucleotide sequence ID" value="NZ_RBIM01000001.1"/>
</dbReference>
<feature type="transmembrane region" description="Helical" evidence="2">
    <location>
        <begin position="733"/>
        <end position="755"/>
    </location>
</feature>
<keyword evidence="2" id="KW-0472">Membrane</keyword>
<evidence type="ECO:0000256" key="2">
    <source>
        <dbReference type="SAM" id="Phobius"/>
    </source>
</evidence>
<protein>
    <submittedName>
        <fullName evidence="3">Uncharacterized protein YjbI with pentapeptide repeats</fullName>
    </submittedName>
</protein>
<dbReference type="EMBL" id="RBIM01000001">
    <property type="protein sequence ID" value="RKR03875.1"/>
    <property type="molecule type" value="Genomic_DNA"/>
</dbReference>
<evidence type="ECO:0000256" key="1">
    <source>
        <dbReference type="SAM" id="MobiDB-lite"/>
    </source>
</evidence>
<keyword evidence="2" id="KW-0812">Transmembrane</keyword>
<feature type="compositionally biased region" description="Polar residues" evidence="1">
    <location>
        <begin position="198"/>
        <end position="211"/>
    </location>
</feature>
<evidence type="ECO:0000313" key="3">
    <source>
        <dbReference type="EMBL" id="RKR03875.1"/>
    </source>
</evidence>
<comment type="caution">
    <text evidence="3">The sequence shown here is derived from an EMBL/GenBank/DDBJ whole genome shotgun (WGS) entry which is preliminary data.</text>
</comment>
<name>A0A495DLS8_9PROT</name>
<dbReference type="Proteomes" id="UP000273675">
    <property type="component" value="Unassembled WGS sequence"/>
</dbReference>